<dbReference type="InterPro" id="IPR010865">
    <property type="entry name" value="DUF1499"/>
</dbReference>
<name>A0A2R8BET5_9RHOB</name>
<reference evidence="1 2" key="1">
    <citation type="submission" date="2018-03" db="EMBL/GenBank/DDBJ databases">
        <authorList>
            <person name="Keele B.F."/>
        </authorList>
    </citation>
    <scope>NUCLEOTIDE SEQUENCE [LARGE SCALE GENOMIC DNA]</scope>
    <source>
        <strain evidence="1 2">CECT 8599</strain>
    </source>
</reference>
<proteinExistence type="predicted"/>
<dbReference type="AlphaFoldDB" id="A0A2R8BET5"/>
<evidence type="ECO:0000313" key="2">
    <source>
        <dbReference type="Proteomes" id="UP000244880"/>
    </source>
</evidence>
<dbReference type="RefSeq" id="WP_245926014.1">
    <property type="nucleotide sequence ID" value="NZ_OMOR01000001.1"/>
</dbReference>
<keyword evidence="2" id="KW-1185">Reference proteome</keyword>
<organism evidence="1 2">
    <name type="scientific">Ascidiaceihabitans donghaensis</name>
    <dbReference type="NCBI Taxonomy" id="1510460"/>
    <lineage>
        <taxon>Bacteria</taxon>
        <taxon>Pseudomonadati</taxon>
        <taxon>Pseudomonadota</taxon>
        <taxon>Alphaproteobacteria</taxon>
        <taxon>Rhodobacterales</taxon>
        <taxon>Paracoccaceae</taxon>
        <taxon>Ascidiaceihabitans</taxon>
    </lineage>
</organism>
<gene>
    <name evidence="1" type="ORF">ASD8599_02333</name>
</gene>
<dbReference type="Pfam" id="PF07386">
    <property type="entry name" value="DUF1499"/>
    <property type="match status" value="1"/>
</dbReference>
<sequence length="131" mass="14116">MAIWGILLLVVAGLAYIRLAPSDPARWHTAIEADSDKRFAAGAIRVTQAGPDALALVDKAAQALPRTSRLAGSVEDGHITYITRSKLMGFPDYTTVQQANGTLKLHARLRFGRSDLGVNDARLRQLLAALP</sequence>
<accession>A0A2R8BET5</accession>
<evidence type="ECO:0008006" key="3">
    <source>
        <dbReference type="Google" id="ProtNLM"/>
    </source>
</evidence>
<protein>
    <recommendedName>
        <fullName evidence="3">DUF1499 domain-containing protein</fullName>
    </recommendedName>
</protein>
<evidence type="ECO:0000313" key="1">
    <source>
        <dbReference type="EMBL" id="SPH21581.1"/>
    </source>
</evidence>
<dbReference type="EMBL" id="OMOR01000001">
    <property type="protein sequence ID" value="SPH21581.1"/>
    <property type="molecule type" value="Genomic_DNA"/>
</dbReference>
<dbReference type="Proteomes" id="UP000244880">
    <property type="component" value="Unassembled WGS sequence"/>
</dbReference>